<organism evidence="2 3">
    <name type="scientific">Daphnia pulex</name>
    <name type="common">Water flea</name>
    <dbReference type="NCBI Taxonomy" id="6669"/>
    <lineage>
        <taxon>Eukaryota</taxon>
        <taxon>Metazoa</taxon>
        <taxon>Ecdysozoa</taxon>
        <taxon>Arthropoda</taxon>
        <taxon>Crustacea</taxon>
        <taxon>Branchiopoda</taxon>
        <taxon>Diplostraca</taxon>
        <taxon>Cladocera</taxon>
        <taxon>Anomopoda</taxon>
        <taxon>Daphniidae</taxon>
        <taxon>Daphnia</taxon>
    </lineage>
</organism>
<dbReference type="KEGG" id="dpx:DAPPUDRAFT_271678"/>
<dbReference type="EMBL" id="GL734068">
    <property type="protein sequence ID" value="EFX61838.1"/>
    <property type="molecule type" value="Genomic_DNA"/>
</dbReference>
<dbReference type="Proteomes" id="UP000000305">
    <property type="component" value="Unassembled WGS sequence"/>
</dbReference>
<evidence type="ECO:0000313" key="2">
    <source>
        <dbReference type="EMBL" id="EFX61838.1"/>
    </source>
</evidence>
<dbReference type="InParanoid" id="E9I2E2"/>
<name>E9I2E2_DAPPU</name>
<feature type="compositionally biased region" description="Basic and acidic residues" evidence="1">
    <location>
        <begin position="13"/>
        <end position="22"/>
    </location>
</feature>
<dbReference type="AlphaFoldDB" id="E9I2E2"/>
<feature type="compositionally biased region" description="Low complexity" evidence="1">
    <location>
        <begin position="356"/>
        <end position="365"/>
    </location>
</feature>
<feature type="region of interest" description="Disordered" evidence="1">
    <location>
        <begin position="211"/>
        <end position="263"/>
    </location>
</feature>
<feature type="compositionally biased region" description="Low complexity" evidence="1">
    <location>
        <begin position="252"/>
        <end position="263"/>
    </location>
</feature>
<sequence length="433" mass="47856">METTLQNPNLMESEIKLRKNADSDNQGSSSKEQDDAVPSSAGRYVNTLEQPLIRRPFRNTSNEDTVETVYAESNHVPLVIPKWEKPDTQRKSFHLARDPRMTSNPIMERDDDMDEDISNKAFPPDLTNNELVHTAEFLQSIIDINVENVKNEKDDLVFGESNDWKIRFWSEANTTTEEDGEENQTAGGISDDNETPRISPEQQYEVYKPPIATGPQQQRPTAGQSAYTASEVAPQQQQSIDPASGIQSGMTVQHLPPQQPAQPVAAQIPVMAQQNLIPVQANSSSNIGAPVPTLIQPSTSVLTQSNSMHPVVLLPTSAPLQQQLQPTPLYQQQQQQELQQQQQQQQRQQLYQQQQQQKLQQQQQPTTSAGGPPVGAASFTSPGDGPSDHVTMTSNRGPPLPLPRNDPYSPRRGPPLPPLTPVNHGFAVVCNGI</sequence>
<dbReference type="STRING" id="6669.E9I2E2"/>
<evidence type="ECO:0000256" key="1">
    <source>
        <dbReference type="SAM" id="MobiDB-lite"/>
    </source>
</evidence>
<feature type="region of interest" description="Disordered" evidence="1">
    <location>
        <begin position="173"/>
        <end position="197"/>
    </location>
</feature>
<feature type="compositionally biased region" description="Polar residues" evidence="1">
    <location>
        <begin position="214"/>
        <end position="251"/>
    </location>
</feature>
<keyword evidence="3" id="KW-1185">Reference proteome</keyword>
<evidence type="ECO:0000313" key="3">
    <source>
        <dbReference type="Proteomes" id="UP000000305"/>
    </source>
</evidence>
<feature type="region of interest" description="Disordered" evidence="1">
    <location>
        <begin position="356"/>
        <end position="421"/>
    </location>
</feature>
<feature type="compositionally biased region" description="Polar residues" evidence="1">
    <location>
        <begin position="1"/>
        <end position="10"/>
    </location>
</feature>
<feature type="region of interest" description="Disordered" evidence="1">
    <location>
        <begin position="1"/>
        <end position="48"/>
    </location>
</feature>
<dbReference type="HOGENOM" id="CLU_633491_0_0_1"/>
<proteinExistence type="predicted"/>
<dbReference type="OrthoDB" id="6405295at2759"/>
<protein>
    <submittedName>
        <fullName evidence="2">Uncharacterized protein</fullName>
    </submittedName>
</protein>
<reference evidence="2 3" key="1">
    <citation type="journal article" date="2011" name="Science">
        <title>The ecoresponsive genome of Daphnia pulex.</title>
        <authorList>
            <person name="Colbourne J.K."/>
            <person name="Pfrender M.E."/>
            <person name="Gilbert D."/>
            <person name="Thomas W.K."/>
            <person name="Tucker A."/>
            <person name="Oakley T.H."/>
            <person name="Tokishita S."/>
            <person name="Aerts A."/>
            <person name="Arnold G.J."/>
            <person name="Basu M.K."/>
            <person name="Bauer D.J."/>
            <person name="Caceres C.E."/>
            <person name="Carmel L."/>
            <person name="Casola C."/>
            <person name="Choi J.H."/>
            <person name="Detter J.C."/>
            <person name="Dong Q."/>
            <person name="Dusheyko S."/>
            <person name="Eads B.D."/>
            <person name="Frohlich T."/>
            <person name="Geiler-Samerotte K.A."/>
            <person name="Gerlach D."/>
            <person name="Hatcher P."/>
            <person name="Jogdeo S."/>
            <person name="Krijgsveld J."/>
            <person name="Kriventseva E.V."/>
            <person name="Kultz D."/>
            <person name="Laforsch C."/>
            <person name="Lindquist E."/>
            <person name="Lopez J."/>
            <person name="Manak J.R."/>
            <person name="Muller J."/>
            <person name="Pangilinan J."/>
            <person name="Patwardhan R.P."/>
            <person name="Pitluck S."/>
            <person name="Pritham E.J."/>
            <person name="Rechtsteiner A."/>
            <person name="Rho M."/>
            <person name="Rogozin I.B."/>
            <person name="Sakarya O."/>
            <person name="Salamov A."/>
            <person name="Schaack S."/>
            <person name="Shapiro H."/>
            <person name="Shiga Y."/>
            <person name="Skalitzky C."/>
            <person name="Smith Z."/>
            <person name="Souvorov A."/>
            <person name="Sung W."/>
            <person name="Tang Z."/>
            <person name="Tsuchiya D."/>
            <person name="Tu H."/>
            <person name="Vos H."/>
            <person name="Wang M."/>
            <person name="Wolf Y.I."/>
            <person name="Yamagata H."/>
            <person name="Yamada T."/>
            <person name="Ye Y."/>
            <person name="Shaw J.R."/>
            <person name="Andrews J."/>
            <person name="Crease T.J."/>
            <person name="Tang H."/>
            <person name="Lucas S.M."/>
            <person name="Robertson H.M."/>
            <person name="Bork P."/>
            <person name="Koonin E.V."/>
            <person name="Zdobnov E.M."/>
            <person name="Grigoriev I.V."/>
            <person name="Lynch M."/>
            <person name="Boore J.L."/>
        </authorList>
    </citation>
    <scope>NUCLEOTIDE SEQUENCE [LARGE SCALE GENOMIC DNA]</scope>
</reference>
<accession>E9I2E2</accession>
<gene>
    <name evidence="2" type="ORF">DAPPUDRAFT_271678</name>
</gene>